<dbReference type="Pfam" id="PF01027">
    <property type="entry name" value="Bax1-I"/>
    <property type="match status" value="1"/>
</dbReference>
<dbReference type="AlphaFoldDB" id="A0A8S4DHA7"/>
<name>A0A8S4DHA7_PLUXY</name>
<gene>
    <name evidence="6" type="ORF">PLXY2_LOCUS1910</name>
</gene>
<dbReference type="PANTHER" id="PTHR23291">
    <property type="entry name" value="BAX INHIBITOR-RELATED"/>
    <property type="match status" value="1"/>
</dbReference>
<evidence type="ECO:0000313" key="6">
    <source>
        <dbReference type="EMBL" id="CAG9098519.1"/>
    </source>
</evidence>
<keyword evidence="3 5" id="KW-1133">Transmembrane helix</keyword>
<protein>
    <submittedName>
        <fullName evidence="6">(diamondback moth) hypothetical protein</fullName>
    </submittedName>
</protein>
<dbReference type="EMBL" id="CAJHNJ030000005">
    <property type="protein sequence ID" value="CAG9098519.1"/>
    <property type="molecule type" value="Genomic_DNA"/>
</dbReference>
<keyword evidence="7" id="KW-1185">Reference proteome</keyword>
<comment type="subcellular location">
    <subcellularLocation>
        <location evidence="1">Membrane</location>
        <topology evidence="1">Multi-pass membrane protein</topology>
    </subcellularLocation>
</comment>
<dbReference type="PANTHER" id="PTHR23291:SF112">
    <property type="entry name" value="GROWTH HORMONE-INDUCIBLE TRANSMEMBRANE PROTEIN"/>
    <property type="match status" value="1"/>
</dbReference>
<evidence type="ECO:0000256" key="2">
    <source>
        <dbReference type="ARBA" id="ARBA00022692"/>
    </source>
</evidence>
<evidence type="ECO:0000256" key="3">
    <source>
        <dbReference type="ARBA" id="ARBA00022989"/>
    </source>
</evidence>
<dbReference type="InterPro" id="IPR035871">
    <property type="entry name" value="GHITM"/>
</dbReference>
<feature type="transmembrane region" description="Helical" evidence="5">
    <location>
        <begin position="144"/>
        <end position="164"/>
    </location>
</feature>
<keyword evidence="2 5" id="KW-0812">Transmembrane</keyword>
<accession>A0A8S4DHA7</accession>
<dbReference type="InterPro" id="IPR006214">
    <property type="entry name" value="Bax_inhibitor_1-related"/>
</dbReference>
<keyword evidence="4 5" id="KW-0472">Membrane</keyword>
<proteinExistence type="inferred from homology"/>
<feature type="transmembrane region" description="Helical" evidence="5">
    <location>
        <begin position="176"/>
        <end position="197"/>
    </location>
</feature>
<organism evidence="6 7">
    <name type="scientific">Plutella xylostella</name>
    <name type="common">Diamondback moth</name>
    <name type="synonym">Plutella maculipennis</name>
    <dbReference type="NCBI Taxonomy" id="51655"/>
    <lineage>
        <taxon>Eukaryota</taxon>
        <taxon>Metazoa</taxon>
        <taxon>Ecdysozoa</taxon>
        <taxon>Arthropoda</taxon>
        <taxon>Hexapoda</taxon>
        <taxon>Insecta</taxon>
        <taxon>Pterygota</taxon>
        <taxon>Neoptera</taxon>
        <taxon>Endopterygota</taxon>
        <taxon>Lepidoptera</taxon>
        <taxon>Glossata</taxon>
        <taxon>Ditrysia</taxon>
        <taxon>Yponomeutoidea</taxon>
        <taxon>Plutellidae</taxon>
        <taxon>Plutella</taxon>
    </lineage>
</organism>
<evidence type="ECO:0000256" key="5">
    <source>
        <dbReference type="RuleBase" id="RU004379"/>
    </source>
</evidence>
<dbReference type="GO" id="GO:0005743">
    <property type="term" value="C:mitochondrial inner membrane"/>
    <property type="evidence" value="ECO:0007669"/>
    <property type="project" value="TreeGrafter"/>
</dbReference>
<feature type="transmembrane region" description="Helical" evidence="5">
    <location>
        <begin position="203"/>
        <end position="221"/>
    </location>
</feature>
<dbReference type="CDD" id="cd10431">
    <property type="entry name" value="GHITM"/>
    <property type="match status" value="1"/>
</dbReference>
<evidence type="ECO:0000313" key="7">
    <source>
        <dbReference type="Proteomes" id="UP000653454"/>
    </source>
</evidence>
<feature type="transmembrane region" description="Helical" evidence="5">
    <location>
        <begin position="113"/>
        <end position="132"/>
    </location>
</feature>
<evidence type="ECO:0000256" key="1">
    <source>
        <dbReference type="ARBA" id="ARBA00004141"/>
    </source>
</evidence>
<comment type="caution">
    <text evidence="6">The sequence shown here is derived from an EMBL/GenBank/DDBJ whole genome shotgun (WGS) entry which is preliminary data.</text>
</comment>
<evidence type="ECO:0000256" key="4">
    <source>
        <dbReference type="ARBA" id="ARBA00023136"/>
    </source>
</evidence>
<feature type="transmembrane region" description="Helical" evidence="5">
    <location>
        <begin position="233"/>
        <end position="250"/>
    </location>
</feature>
<feature type="transmembrane region" description="Helical" evidence="5">
    <location>
        <begin position="256"/>
        <end position="278"/>
    </location>
</feature>
<dbReference type="Proteomes" id="UP000653454">
    <property type="component" value="Unassembled WGS sequence"/>
</dbReference>
<comment type="similarity">
    <text evidence="5">Belongs to the BI1 family.</text>
</comment>
<reference evidence="6" key="1">
    <citation type="submission" date="2020-11" db="EMBL/GenBank/DDBJ databases">
        <authorList>
            <person name="Whiteford S."/>
        </authorList>
    </citation>
    <scope>NUCLEOTIDE SEQUENCE</scope>
</reference>
<sequence length="330" mass="35176">MLSRMCVARSAFNVSQALKTPVPQRFVPKNYVIRNYAREPRSRVATRTNPTLWERLMAPAGPNAFSLGKGALAGASAVGIVALCYYGSGVKPGTLQESHLWPQYVKDRIKTTYAYIAGSLVLTAGSAVTVFRTPALLNLVARNGWMSIIVTLGLMIGSGMVVRGMDYTPGFGPKQLAWIAHTGIMGAVIAPICFLGGPILMRAAWYTAGVVGGLSTIAVCAPSGEFLNMRAPLAMGLGAVFAASLASMFLPPTTALGAGLYSLSLYGGLIVFGGFLLYDTQHIIKRAETHPTFGYKPYDPINSAVSVYLDVLNIFMRIAMILSGGGNRRK</sequence>